<dbReference type="GO" id="GO:0032991">
    <property type="term" value="C:protein-containing complex"/>
    <property type="evidence" value="ECO:0007669"/>
    <property type="project" value="EnsemblMetazoa"/>
</dbReference>
<dbReference type="EMBL" id="CH683167">
    <property type="protein sequence ID" value="EDW55874.1"/>
    <property type="molecule type" value="Genomic_DNA"/>
</dbReference>
<name>B4IPR8_DROSE</name>
<dbReference type="GO" id="GO:0062072">
    <property type="term" value="F:histone H3K9me2/3 reader activity"/>
    <property type="evidence" value="ECO:0007669"/>
    <property type="project" value="EnsemblMetazoa"/>
</dbReference>
<dbReference type="GO" id="GO:0045944">
    <property type="term" value="P:positive regulation of transcription by RNA polymerase II"/>
    <property type="evidence" value="ECO:0007669"/>
    <property type="project" value="EnsemblMetazoa"/>
</dbReference>
<dbReference type="STRING" id="7238.B4IPR8"/>
<gene>
    <name evidence="1" type="primary">Dsec\GM23413</name>
    <name evidence="1" type="ORF">Dsec_GM23413</name>
</gene>
<dbReference type="GO" id="GO:0005705">
    <property type="term" value="C:polytene chromosome interband"/>
    <property type="evidence" value="ECO:0007669"/>
    <property type="project" value="EnsemblMetazoa"/>
</dbReference>
<dbReference type="GO" id="GO:0005634">
    <property type="term" value="C:nucleus"/>
    <property type="evidence" value="ECO:0007669"/>
    <property type="project" value="EnsemblMetazoa"/>
</dbReference>
<dbReference type="AlphaFoldDB" id="B4IPR8"/>
<dbReference type="GO" id="GO:0003682">
    <property type="term" value="F:chromatin binding"/>
    <property type="evidence" value="ECO:0007669"/>
    <property type="project" value="EnsemblMetazoa"/>
</dbReference>
<dbReference type="GO" id="GO:0000781">
    <property type="term" value="C:chromosome, telomeric region"/>
    <property type="evidence" value="ECO:0007669"/>
    <property type="project" value="GOC"/>
</dbReference>
<evidence type="ECO:0000313" key="1">
    <source>
        <dbReference type="EMBL" id="EDW55874.1"/>
    </source>
</evidence>
<evidence type="ECO:0000313" key="2">
    <source>
        <dbReference type="Proteomes" id="UP000001292"/>
    </source>
</evidence>
<sequence>MLIEYFQKMAPYSRHIAMRMKGVPEELRLAASRTSYPHTSSAPVEVPPEVDQAAELAGHLCGMAPHVD</sequence>
<dbReference type="Proteomes" id="UP000001292">
    <property type="component" value="Unassembled WGS sequence"/>
</dbReference>
<dbReference type="GO" id="GO:0000791">
    <property type="term" value="C:euchromatin"/>
    <property type="evidence" value="ECO:0007669"/>
    <property type="project" value="EnsemblMetazoa"/>
</dbReference>
<proteinExistence type="predicted"/>
<dbReference type="HOGENOM" id="CLU_2796704_0_0_1"/>
<accession>B4IPR8</accession>
<dbReference type="GO" id="GO:0031509">
    <property type="term" value="P:subtelomeric heterochromatin formation"/>
    <property type="evidence" value="ECO:0007669"/>
    <property type="project" value="EnsemblMetazoa"/>
</dbReference>
<reference evidence="1 2" key="1">
    <citation type="journal article" date="2007" name="Nature">
        <title>Evolution of genes and genomes on the Drosophila phylogeny.</title>
        <authorList>
            <consortium name="Drosophila 12 Genomes Consortium"/>
            <person name="Clark A.G."/>
            <person name="Eisen M.B."/>
            <person name="Smith D.R."/>
            <person name="Bergman C.M."/>
            <person name="Oliver B."/>
            <person name="Markow T.A."/>
            <person name="Kaufman T.C."/>
            <person name="Kellis M."/>
            <person name="Gelbart W."/>
            <person name="Iyer V.N."/>
            <person name="Pollard D.A."/>
            <person name="Sackton T.B."/>
            <person name="Larracuente A.M."/>
            <person name="Singh N.D."/>
            <person name="Abad J.P."/>
            <person name="Abt D.N."/>
            <person name="Adryan B."/>
            <person name="Aguade M."/>
            <person name="Akashi H."/>
            <person name="Anderson W.W."/>
            <person name="Aquadro C.F."/>
            <person name="Ardell D.H."/>
            <person name="Arguello R."/>
            <person name="Artieri C.G."/>
            <person name="Barbash D.A."/>
            <person name="Barker D."/>
            <person name="Barsanti P."/>
            <person name="Batterham P."/>
            <person name="Batzoglou S."/>
            <person name="Begun D."/>
            <person name="Bhutkar A."/>
            <person name="Blanco E."/>
            <person name="Bosak S.A."/>
            <person name="Bradley R.K."/>
            <person name="Brand A.D."/>
            <person name="Brent M.R."/>
            <person name="Brooks A.N."/>
            <person name="Brown R.H."/>
            <person name="Butlin R.K."/>
            <person name="Caggese C."/>
            <person name="Calvi B.R."/>
            <person name="Bernardo de Carvalho A."/>
            <person name="Caspi A."/>
            <person name="Castrezana S."/>
            <person name="Celniker S.E."/>
            <person name="Chang J.L."/>
            <person name="Chapple C."/>
            <person name="Chatterji S."/>
            <person name="Chinwalla A."/>
            <person name="Civetta A."/>
            <person name="Clifton S.W."/>
            <person name="Comeron J.M."/>
            <person name="Costello J.C."/>
            <person name="Coyne J.A."/>
            <person name="Daub J."/>
            <person name="David R.G."/>
            <person name="Delcher A.L."/>
            <person name="Delehaunty K."/>
            <person name="Do C.B."/>
            <person name="Ebling H."/>
            <person name="Edwards K."/>
            <person name="Eickbush T."/>
            <person name="Evans J.D."/>
            <person name="Filipski A."/>
            <person name="Findeiss S."/>
            <person name="Freyhult E."/>
            <person name="Fulton L."/>
            <person name="Fulton R."/>
            <person name="Garcia A.C."/>
            <person name="Gardiner A."/>
            <person name="Garfield D.A."/>
            <person name="Garvin B.E."/>
            <person name="Gibson G."/>
            <person name="Gilbert D."/>
            <person name="Gnerre S."/>
            <person name="Godfrey J."/>
            <person name="Good R."/>
            <person name="Gotea V."/>
            <person name="Gravely B."/>
            <person name="Greenberg A.J."/>
            <person name="Griffiths-Jones S."/>
            <person name="Gross S."/>
            <person name="Guigo R."/>
            <person name="Gustafson E.A."/>
            <person name="Haerty W."/>
            <person name="Hahn M.W."/>
            <person name="Halligan D.L."/>
            <person name="Halpern A.L."/>
            <person name="Halter G.M."/>
            <person name="Han M.V."/>
            <person name="Heger A."/>
            <person name="Hillier L."/>
            <person name="Hinrichs A.S."/>
            <person name="Holmes I."/>
            <person name="Hoskins R.A."/>
            <person name="Hubisz M.J."/>
            <person name="Hultmark D."/>
            <person name="Huntley M.A."/>
            <person name="Jaffe D.B."/>
            <person name="Jagadeeshan S."/>
            <person name="Jeck W.R."/>
            <person name="Johnson J."/>
            <person name="Jones C.D."/>
            <person name="Jordan W.C."/>
            <person name="Karpen G.H."/>
            <person name="Kataoka E."/>
            <person name="Keightley P.D."/>
            <person name="Kheradpour P."/>
            <person name="Kirkness E.F."/>
            <person name="Koerich L.B."/>
            <person name="Kristiansen K."/>
            <person name="Kudrna D."/>
            <person name="Kulathinal R.J."/>
            <person name="Kumar S."/>
            <person name="Kwok R."/>
            <person name="Lander E."/>
            <person name="Langley C.H."/>
            <person name="Lapoint R."/>
            <person name="Lazzaro B.P."/>
            <person name="Lee S.J."/>
            <person name="Levesque L."/>
            <person name="Li R."/>
            <person name="Lin C.F."/>
            <person name="Lin M.F."/>
            <person name="Lindblad-Toh K."/>
            <person name="Llopart A."/>
            <person name="Long M."/>
            <person name="Low L."/>
            <person name="Lozovsky E."/>
            <person name="Lu J."/>
            <person name="Luo M."/>
            <person name="Machado C.A."/>
            <person name="Makalowski W."/>
            <person name="Marzo M."/>
            <person name="Matsuda M."/>
            <person name="Matzkin L."/>
            <person name="McAllister B."/>
            <person name="McBride C.S."/>
            <person name="McKernan B."/>
            <person name="McKernan K."/>
            <person name="Mendez-Lago M."/>
            <person name="Minx P."/>
            <person name="Mollenhauer M.U."/>
            <person name="Montooth K."/>
            <person name="Mount S.M."/>
            <person name="Mu X."/>
            <person name="Myers E."/>
            <person name="Negre B."/>
            <person name="Newfeld S."/>
            <person name="Nielsen R."/>
            <person name="Noor M.A."/>
            <person name="O'Grady P."/>
            <person name="Pachter L."/>
            <person name="Papaceit M."/>
            <person name="Parisi M.J."/>
            <person name="Parisi M."/>
            <person name="Parts L."/>
            <person name="Pedersen J.S."/>
            <person name="Pesole G."/>
            <person name="Phillippy A.M."/>
            <person name="Ponting C.P."/>
            <person name="Pop M."/>
            <person name="Porcelli D."/>
            <person name="Powell J.R."/>
            <person name="Prohaska S."/>
            <person name="Pruitt K."/>
            <person name="Puig M."/>
            <person name="Quesneville H."/>
            <person name="Ram K.R."/>
            <person name="Rand D."/>
            <person name="Rasmussen M.D."/>
            <person name="Reed L.K."/>
            <person name="Reenan R."/>
            <person name="Reily A."/>
            <person name="Remington K.A."/>
            <person name="Rieger T.T."/>
            <person name="Ritchie M.G."/>
            <person name="Robin C."/>
            <person name="Rogers Y.H."/>
            <person name="Rohde C."/>
            <person name="Rozas J."/>
            <person name="Rubenfield M.J."/>
            <person name="Ruiz A."/>
            <person name="Russo S."/>
            <person name="Salzberg S.L."/>
            <person name="Sanchez-Gracia A."/>
            <person name="Saranga D.J."/>
            <person name="Sato H."/>
            <person name="Schaeffer S.W."/>
            <person name="Schatz M.C."/>
            <person name="Schlenke T."/>
            <person name="Schwartz R."/>
            <person name="Segarra C."/>
            <person name="Singh R.S."/>
            <person name="Sirot L."/>
            <person name="Sirota M."/>
            <person name="Sisneros N.B."/>
            <person name="Smith C.D."/>
            <person name="Smith T.F."/>
            <person name="Spieth J."/>
            <person name="Stage D.E."/>
            <person name="Stark A."/>
            <person name="Stephan W."/>
            <person name="Strausberg R.L."/>
            <person name="Strempel S."/>
            <person name="Sturgill D."/>
            <person name="Sutton G."/>
            <person name="Sutton G.G."/>
            <person name="Tao W."/>
            <person name="Teichmann S."/>
            <person name="Tobari Y.N."/>
            <person name="Tomimura Y."/>
            <person name="Tsolas J.M."/>
            <person name="Valente V.L."/>
            <person name="Venter E."/>
            <person name="Venter J.C."/>
            <person name="Vicario S."/>
            <person name="Vieira F.G."/>
            <person name="Vilella A.J."/>
            <person name="Villasante A."/>
            <person name="Walenz B."/>
            <person name="Wang J."/>
            <person name="Wasserman M."/>
            <person name="Watts T."/>
            <person name="Wilson D."/>
            <person name="Wilson R.K."/>
            <person name="Wing R.A."/>
            <person name="Wolfner M.F."/>
            <person name="Wong A."/>
            <person name="Wong G.K."/>
            <person name="Wu C.I."/>
            <person name="Wu G."/>
            <person name="Yamamoto D."/>
            <person name="Yang H.P."/>
            <person name="Yang S.P."/>
            <person name="Yorke J.A."/>
            <person name="Yoshida K."/>
            <person name="Zdobnov E."/>
            <person name="Zhang P."/>
            <person name="Zhang Y."/>
            <person name="Zimin A.V."/>
            <person name="Baldwin J."/>
            <person name="Abdouelleil A."/>
            <person name="Abdulkadir J."/>
            <person name="Abebe A."/>
            <person name="Abera B."/>
            <person name="Abreu J."/>
            <person name="Acer S.C."/>
            <person name="Aftuck L."/>
            <person name="Alexander A."/>
            <person name="An P."/>
            <person name="Anderson E."/>
            <person name="Anderson S."/>
            <person name="Arachi H."/>
            <person name="Azer M."/>
            <person name="Bachantsang P."/>
            <person name="Barry A."/>
            <person name="Bayul T."/>
            <person name="Berlin A."/>
            <person name="Bessette D."/>
            <person name="Bloom T."/>
            <person name="Blye J."/>
            <person name="Boguslavskiy L."/>
            <person name="Bonnet C."/>
            <person name="Boukhgalter B."/>
            <person name="Bourzgui I."/>
            <person name="Brown A."/>
            <person name="Cahill P."/>
            <person name="Channer S."/>
            <person name="Cheshatsang Y."/>
            <person name="Chuda L."/>
            <person name="Citroen M."/>
            <person name="Collymore A."/>
            <person name="Cooke P."/>
            <person name="Costello M."/>
            <person name="D'Aco K."/>
            <person name="Daza R."/>
            <person name="De Haan G."/>
            <person name="DeGray S."/>
            <person name="DeMaso C."/>
            <person name="Dhargay N."/>
            <person name="Dooley K."/>
            <person name="Dooley E."/>
            <person name="Doricent M."/>
            <person name="Dorje P."/>
            <person name="Dorjee K."/>
            <person name="Dupes A."/>
            <person name="Elong R."/>
            <person name="Falk J."/>
            <person name="Farina A."/>
            <person name="Faro S."/>
            <person name="Ferguson D."/>
            <person name="Fisher S."/>
            <person name="Foley C.D."/>
            <person name="Franke A."/>
            <person name="Friedrich D."/>
            <person name="Gadbois L."/>
            <person name="Gearin G."/>
            <person name="Gearin C.R."/>
            <person name="Giannoukos G."/>
            <person name="Goode T."/>
            <person name="Graham J."/>
            <person name="Grandbois E."/>
            <person name="Grewal S."/>
            <person name="Gyaltsen K."/>
            <person name="Hafez N."/>
            <person name="Hagos B."/>
            <person name="Hall J."/>
            <person name="Henson C."/>
            <person name="Hollinger A."/>
            <person name="Honan T."/>
            <person name="Huard M.D."/>
            <person name="Hughes L."/>
            <person name="Hurhula B."/>
            <person name="Husby M.E."/>
            <person name="Kamat A."/>
            <person name="Kanga B."/>
            <person name="Kashin S."/>
            <person name="Khazanovich D."/>
            <person name="Kisner P."/>
            <person name="Lance K."/>
            <person name="Lara M."/>
            <person name="Lee W."/>
            <person name="Lennon N."/>
            <person name="Letendre F."/>
            <person name="LeVine R."/>
            <person name="Lipovsky A."/>
            <person name="Liu X."/>
            <person name="Liu J."/>
            <person name="Liu S."/>
            <person name="Lokyitsang T."/>
            <person name="Lokyitsang Y."/>
            <person name="Lubonja R."/>
            <person name="Lui A."/>
            <person name="MacDonald P."/>
            <person name="Magnisalis V."/>
            <person name="Maru K."/>
            <person name="Matthews C."/>
            <person name="McCusker W."/>
            <person name="McDonough S."/>
            <person name="Mehta T."/>
            <person name="Meldrim J."/>
            <person name="Meneus L."/>
            <person name="Mihai O."/>
            <person name="Mihalev A."/>
            <person name="Mihova T."/>
            <person name="Mittelman R."/>
            <person name="Mlenga V."/>
            <person name="Montmayeur A."/>
            <person name="Mulrain L."/>
            <person name="Navidi A."/>
            <person name="Naylor J."/>
            <person name="Negash T."/>
            <person name="Nguyen T."/>
            <person name="Nguyen N."/>
            <person name="Nicol R."/>
            <person name="Norbu C."/>
            <person name="Norbu N."/>
            <person name="Novod N."/>
            <person name="O'Neill B."/>
            <person name="Osman S."/>
            <person name="Markiewicz E."/>
            <person name="Oyono O.L."/>
            <person name="Patti C."/>
            <person name="Phunkhang P."/>
            <person name="Pierre F."/>
            <person name="Priest M."/>
            <person name="Raghuraman S."/>
            <person name="Rege F."/>
            <person name="Reyes R."/>
            <person name="Rise C."/>
            <person name="Rogov P."/>
            <person name="Ross K."/>
            <person name="Ryan E."/>
            <person name="Settipalli S."/>
            <person name="Shea T."/>
            <person name="Sherpa N."/>
            <person name="Shi L."/>
            <person name="Shih D."/>
            <person name="Sparrow T."/>
            <person name="Spaulding J."/>
            <person name="Stalker J."/>
            <person name="Stange-Thomann N."/>
            <person name="Stavropoulos S."/>
            <person name="Stone C."/>
            <person name="Strader C."/>
            <person name="Tesfaye S."/>
            <person name="Thomson T."/>
            <person name="Thoulutsang Y."/>
            <person name="Thoulutsang D."/>
            <person name="Topham K."/>
            <person name="Topping I."/>
            <person name="Tsamla T."/>
            <person name="Vassiliev H."/>
            <person name="Vo A."/>
            <person name="Wangchuk T."/>
            <person name="Wangdi T."/>
            <person name="Weiand M."/>
            <person name="Wilkinson J."/>
            <person name="Wilson A."/>
            <person name="Yadav S."/>
            <person name="Young G."/>
            <person name="Yu Q."/>
            <person name="Zembek L."/>
            <person name="Zhong D."/>
            <person name="Zimmer A."/>
            <person name="Zwirko Z."/>
            <person name="Jaffe D.B."/>
            <person name="Alvarez P."/>
            <person name="Brockman W."/>
            <person name="Butler J."/>
            <person name="Chin C."/>
            <person name="Gnerre S."/>
            <person name="Grabherr M."/>
            <person name="Kleber M."/>
            <person name="Mauceli E."/>
            <person name="MacCallum I."/>
        </authorList>
    </citation>
    <scope>NUCLEOTIDE SEQUENCE [LARGE SCALE GENOMIC DNA]</scope>
    <source>
        <strain evidence="2">Rob3c / Tucson 14021-0248.25</strain>
    </source>
</reference>
<keyword evidence="2" id="KW-1185">Reference proteome</keyword>
<protein>
    <submittedName>
        <fullName evidence="1">GM23413</fullName>
    </submittedName>
</protein>
<organism evidence="2">
    <name type="scientific">Drosophila sechellia</name>
    <name type="common">Fruit fly</name>
    <dbReference type="NCBI Taxonomy" id="7238"/>
    <lineage>
        <taxon>Eukaryota</taxon>
        <taxon>Metazoa</taxon>
        <taxon>Ecdysozoa</taxon>
        <taxon>Arthropoda</taxon>
        <taxon>Hexapoda</taxon>
        <taxon>Insecta</taxon>
        <taxon>Pterygota</taxon>
        <taxon>Neoptera</taxon>
        <taxon>Endopterygota</taxon>
        <taxon>Diptera</taxon>
        <taxon>Brachycera</taxon>
        <taxon>Muscomorpha</taxon>
        <taxon>Ephydroidea</taxon>
        <taxon>Drosophilidae</taxon>
        <taxon>Drosophila</taxon>
        <taxon>Sophophora</taxon>
    </lineage>
</organism>